<comment type="pathway">
    <text evidence="4">Porphyrin-containing compound metabolism; protoporphyrin-IX biosynthesis; 5-aminolevulinate from L-glutamyl-tRNA(Glu): step 1/2.</text>
</comment>
<name>A0A2D0N6I9_FLAN2</name>
<gene>
    <name evidence="4 11" type="primary">hemA</name>
    <name evidence="11" type="ORF">CRP01_24310</name>
</gene>
<comment type="miscellaneous">
    <text evidence="4">During catalysis, the active site Cys acts as a nucleophile attacking the alpha-carbonyl group of tRNA-bound glutamate with the formation of a thioester intermediate between enzyme and glutamate, and the concomitant release of tRNA(Glu). The thioester intermediate is finally reduced by direct hydride transfer from NADPH, to form the product GSA.</text>
</comment>
<dbReference type="RefSeq" id="WP_099152709.1">
    <property type="nucleotide sequence ID" value="NZ_PDUD01000028.1"/>
</dbReference>
<dbReference type="EMBL" id="PDUD01000028">
    <property type="protein sequence ID" value="PHN03996.1"/>
    <property type="molecule type" value="Genomic_DNA"/>
</dbReference>
<dbReference type="InterPro" id="IPR036291">
    <property type="entry name" value="NAD(P)-bd_dom_sf"/>
</dbReference>
<dbReference type="Pfam" id="PF01488">
    <property type="entry name" value="Shikimate_DH"/>
    <property type="match status" value="1"/>
</dbReference>
<dbReference type="InterPro" id="IPR000343">
    <property type="entry name" value="4pyrrol_synth_GluRdtase"/>
</dbReference>
<dbReference type="NCBIfam" id="TIGR01035">
    <property type="entry name" value="hemA"/>
    <property type="match status" value="1"/>
</dbReference>
<dbReference type="InterPro" id="IPR006151">
    <property type="entry name" value="Shikm_DH/Glu-tRNA_Rdtase"/>
</dbReference>
<dbReference type="AlphaFoldDB" id="A0A2D0N6I9"/>
<dbReference type="PANTHER" id="PTHR43013:SF1">
    <property type="entry name" value="GLUTAMYL-TRNA REDUCTASE"/>
    <property type="match status" value="1"/>
</dbReference>
<accession>A0A2D0N6I9</accession>
<evidence type="ECO:0000256" key="1">
    <source>
        <dbReference type="ARBA" id="ARBA00022857"/>
    </source>
</evidence>
<dbReference type="InterPro" id="IPR036453">
    <property type="entry name" value="GluRdtase_dimer_dom_sf"/>
</dbReference>
<keyword evidence="2 4" id="KW-0560">Oxidoreductase</keyword>
<dbReference type="Proteomes" id="UP000223913">
    <property type="component" value="Unassembled WGS sequence"/>
</dbReference>
<evidence type="ECO:0000313" key="11">
    <source>
        <dbReference type="EMBL" id="PHN03996.1"/>
    </source>
</evidence>
<feature type="site" description="Important for activity" evidence="4 8">
    <location>
        <position position="107"/>
    </location>
</feature>
<dbReference type="Pfam" id="PF05201">
    <property type="entry name" value="GlutR_N"/>
    <property type="match status" value="1"/>
</dbReference>
<proteinExistence type="inferred from homology"/>
<feature type="domain" description="Quinate/shikimate 5-dehydrogenase/glutamyl-tRNA reductase" evidence="9">
    <location>
        <begin position="188"/>
        <end position="311"/>
    </location>
</feature>
<evidence type="ECO:0000256" key="4">
    <source>
        <dbReference type="HAMAP-Rule" id="MF_00087"/>
    </source>
</evidence>
<evidence type="ECO:0000259" key="10">
    <source>
        <dbReference type="Pfam" id="PF05201"/>
    </source>
</evidence>
<dbReference type="PANTHER" id="PTHR43013">
    <property type="entry name" value="GLUTAMYL-TRNA REDUCTASE"/>
    <property type="match status" value="1"/>
</dbReference>
<dbReference type="Gene3D" id="3.40.50.720">
    <property type="entry name" value="NAD(P)-binding Rossmann-like Domain"/>
    <property type="match status" value="1"/>
</dbReference>
<feature type="binding site" evidence="4 6">
    <location>
        <begin position="54"/>
        <end position="57"/>
    </location>
    <ligand>
        <name>substrate</name>
    </ligand>
</feature>
<dbReference type="EC" id="1.2.1.70" evidence="4"/>
<dbReference type="PIRSF" id="PIRSF000445">
    <property type="entry name" value="4pyrrol_synth_GluRdtase"/>
    <property type="match status" value="1"/>
</dbReference>
<evidence type="ECO:0000256" key="2">
    <source>
        <dbReference type="ARBA" id="ARBA00023002"/>
    </source>
</evidence>
<dbReference type="HAMAP" id="MF_00087">
    <property type="entry name" value="Glu_tRNA_reductase"/>
    <property type="match status" value="1"/>
</dbReference>
<comment type="subunit">
    <text evidence="4">Homodimer.</text>
</comment>
<dbReference type="SUPFAM" id="SSF69742">
    <property type="entry name" value="Glutamyl tRNA-reductase catalytic, N-terminal domain"/>
    <property type="match status" value="1"/>
</dbReference>
<evidence type="ECO:0000256" key="8">
    <source>
        <dbReference type="PIRSR" id="PIRSR000445-4"/>
    </source>
</evidence>
<evidence type="ECO:0000256" key="3">
    <source>
        <dbReference type="ARBA" id="ARBA00023244"/>
    </source>
</evidence>
<dbReference type="UniPathway" id="UPA00251">
    <property type="reaction ID" value="UER00316"/>
</dbReference>
<sequence length="410" mass="46974">MLERLKILTVTHKRTNLNEIGDYVLKTGSKDELCQRLQKLKFQLRLDELMYLSTCNRVMYCLVTDHAVDASYAGHFFQKINPELSLEQLETIEEKVQILEGEEAMAHLFDVAASIDSLVIGERQILRQLREAYEQCHAWELTGDFIRLLIQQSIQSAKEVYAKTRIGEKPVSVVSLAIQQLMRTHLPKNARILLVGAGQTNNLVAKFLLKHGFNQVTVFNRTLEKAQEVAELLEGKAYLLADLADYRVGFDAMVVCTGATEAIITPELYEQLLNGETSNKIVIDLAIPNNVDREVVEQFSVHYIEIEGLRNLAKENLAFREQEIVRAHHLINRHLTEFPALLKQRQLEVALREVPNAIKDVKRKAIEEVFRKEVEVLDDNTRELLDRMLTYMEKKCIGIPMKAAREAIIQ</sequence>
<dbReference type="SUPFAM" id="SSF51735">
    <property type="entry name" value="NAD(P)-binding Rossmann-fold domains"/>
    <property type="match status" value="1"/>
</dbReference>
<dbReference type="OrthoDB" id="110209at2"/>
<feature type="binding site" evidence="4 6">
    <location>
        <position position="117"/>
    </location>
    <ligand>
        <name>substrate</name>
    </ligand>
</feature>
<comment type="similarity">
    <text evidence="4">Belongs to the glutamyl-tRNA reductase family.</text>
</comment>
<dbReference type="GO" id="GO:0008883">
    <property type="term" value="F:glutamyl-tRNA reductase activity"/>
    <property type="evidence" value="ECO:0007669"/>
    <property type="project" value="UniProtKB-UniRule"/>
</dbReference>
<keyword evidence="1 4" id="KW-0521">NADP</keyword>
<keyword evidence="3 4" id="KW-0627">Porphyrin biosynthesis</keyword>
<evidence type="ECO:0000313" key="12">
    <source>
        <dbReference type="Proteomes" id="UP000223913"/>
    </source>
</evidence>
<dbReference type="GO" id="GO:0050661">
    <property type="term" value="F:NADP binding"/>
    <property type="evidence" value="ECO:0007669"/>
    <property type="project" value="InterPro"/>
</dbReference>
<evidence type="ECO:0000256" key="7">
    <source>
        <dbReference type="PIRSR" id="PIRSR000445-3"/>
    </source>
</evidence>
<dbReference type="InterPro" id="IPR036343">
    <property type="entry name" value="GluRdtase_N_sf"/>
</dbReference>
<dbReference type="InterPro" id="IPR015895">
    <property type="entry name" value="4pyrrol_synth_GluRdtase_N"/>
</dbReference>
<feature type="binding site" evidence="4 7">
    <location>
        <begin position="196"/>
        <end position="201"/>
    </location>
    <ligand>
        <name>NADP(+)</name>
        <dbReference type="ChEBI" id="CHEBI:58349"/>
    </ligand>
</feature>
<evidence type="ECO:0000256" key="6">
    <source>
        <dbReference type="PIRSR" id="PIRSR000445-2"/>
    </source>
</evidence>
<evidence type="ECO:0000259" key="9">
    <source>
        <dbReference type="Pfam" id="PF01488"/>
    </source>
</evidence>
<evidence type="ECO:0000256" key="5">
    <source>
        <dbReference type="PIRSR" id="PIRSR000445-1"/>
    </source>
</evidence>
<dbReference type="SUPFAM" id="SSF69075">
    <property type="entry name" value="Glutamyl tRNA-reductase dimerization domain"/>
    <property type="match status" value="1"/>
</dbReference>
<dbReference type="InterPro" id="IPR018214">
    <property type="entry name" value="GluRdtase_CS"/>
</dbReference>
<dbReference type="PROSITE" id="PS00747">
    <property type="entry name" value="GLUTR"/>
    <property type="match status" value="1"/>
</dbReference>
<feature type="active site" description="Nucleophile" evidence="4 5">
    <location>
        <position position="55"/>
    </location>
</feature>
<comment type="function">
    <text evidence="4">Catalyzes the NADPH-dependent reduction of glutamyl-tRNA(Glu) to glutamate 1-semialdehyde (GSA).</text>
</comment>
<dbReference type="GO" id="GO:0019353">
    <property type="term" value="P:protoporphyrinogen IX biosynthetic process from glutamate"/>
    <property type="evidence" value="ECO:0007669"/>
    <property type="project" value="TreeGrafter"/>
</dbReference>
<keyword evidence="12" id="KW-1185">Reference proteome</keyword>
<feature type="domain" description="Glutamyl-tRNA reductase N-terminal" evidence="10">
    <location>
        <begin position="9"/>
        <end position="164"/>
    </location>
</feature>
<feature type="binding site" evidence="4 6">
    <location>
        <position position="128"/>
    </location>
    <ligand>
        <name>substrate</name>
    </ligand>
</feature>
<feature type="binding site" evidence="4 6">
    <location>
        <begin position="122"/>
        <end position="124"/>
    </location>
    <ligand>
        <name>substrate</name>
    </ligand>
</feature>
<protein>
    <recommendedName>
        <fullName evidence="4">Glutamyl-tRNA reductase</fullName>
        <shortName evidence="4">GluTR</shortName>
        <ecNumber evidence="4">1.2.1.70</ecNumber>
    </recommendedName>
</protein>
<comment type="domain">
    <text evidence="4">Possesses an unusual extended V-shaped dimeric structure with each monomer consisting of three distinct domains arranged along a curved 'spinal' alpha-helix. The N-terminal catalytic domain specifically recognizes the glutamate moiety of the substrate. The second domain is the NADPH-binding domain, and the third C-terminal domain is responsible for dimerization.</text>
</comment>
<dbReference type="Gene3D" id="3.30.460.30">
    <property type="entry name" value="Glutamyl-tRNA reductase, N-terminal domain"/>
    <property type="match status" value="1"/>
</dbReference>
<comment type="catalytic activity">
    <reaction evidence="4">
        <text>(S)-4-amino-5-oxopentanoate + tRNA(Glu) + NADP(+) = L-glutamyl-tRNA(Glu) + NADPH + H(+)</text>
        <dbReference type="Rhea" id="RHEA:12344"/>
        <dbReference type="Rhea" id="RHEA-COMP:9663"/>
        <dbReference type="Rhea" id="RHEA-COMP:9680"/>
        <dbReference type="ChEBI" id="CHEBI:15378"/>
        <dbReference type="ChEBI" id="CHEBI:57501"/>
        <dbReference type="ChEBI" id="CHEBI:57783"/>
        <dbReference type="ChEBI" id="CHEBI:58349"/>
        <dbReference type="ChEBI" id="CHEBI:78442"/>
        <dbReference type="ChEBI" id="CHEBI:78520"/>
        <dbReference type="EC" id="1.2.1.70"/>
    </reaction>
</comment>
<comment type="caution">
    <text evidence="11">The sequence shown here is derived from an EMBL/GenBank/DDBJ whole genome shotgun (WGS) entry which is preliminary data.</text>
</comment>
<organism evidence="11 12">
    <name type="scientific">Flavilitoribacter nigricans (strain ATCC 23147 / DSM 23189 / NBRC 102662 / NCIMB 1420 / SS-2)</name>
    <name type="common">Lewinella nigricans</name>
    <dbReference type="NCBI Taxonomy" id="1122177"/>
    <lineage>
        <taxon>Bacteria</taxon>
        <taxon>Pseudomonadati</taxon>
        <taxon>Bacteroidota</taxon>
        <taxon>Saprospiria</taxon>
        <taxon>Saprospirales</taxon>
        <taxon>Lewinellaceae</taxon>
        <taxon>Flavilitoribacter</taxon>
    </lineage>
</organism>
<reference evidence="11 12" key="1">
    <citation type="submission" date="2017-10" db="EMBL/GenBank/DDBJ databases">
        <title>The draft genome sequence of Lewinella nigricans NBRC 102662.</title>
        <authorList>
            <person name="Wang K."/>
        </authorList>
    </citation>
    <scope>NUCLEOTIDE SEQUENCE [LARGE SCALE GENOMIC DNA]</scope>
    <source>
        <strain evidence="11 12">NBRC 102662</strain>
    </source>
</reference>